<protein>
    <submittedName>
        <fullName evidence="5">ArsR family transcriptional regulator</fullName>
    </submittedName>
</protein>
<dbReference type="CDD" id="cd00090">
    <property type="entry name" value="HTH_ARSR"/>
    <property type="match status" value="1"/>
</dbReference>
<dbReference type="GO" id="GO:0003677">
    <property type="term" value="F:DNA binding"/>
    <property type="evidence" value="ECO:0007669"/>
    <property type="project" value="UniProtKB-KW"/>
</dbReference>
<dbReference type="SUPFAM" id="SSF46785">
    <property type="entry name" value="Winged helix' DNA-binding domain"/>
    <property type="match status" value="1"/>
</dbReference>
<accession>A0A411HP85</accession>
<evidence type="ECO:0000256" key="2">
    <source>
        <dbReference type="ARBA" id="ARBA00023125"/>
    </source>
</evidence>
<dbReference type="EMBL" id="CP035704">
    <property type="protein sequence ID" value="QBB72230.1"/>
    <property type="molecule type" value="Genomic_DNA"/>
</dbReference>
<dbReference type="GO" id="GO:0003700">
    <property type="term" value="F:DNA-binding transcription factor activity"/>
    <property type="evidence" value="ECO:0007669"/>
    <property type="project" value="InterPro"/>
</dbReference>
<dbReference type="InterPro" id="IPR001845">
    <property type="entry name" value="HTH_ArsR_DNA-bd_dom"/>
</dbReference>
<dbReference type="KEGG" id="xbc:ELE36_18690"/>
<reference evidence="5 6" key="1">
    <citation type="submission" date="2019-01" db="EMBL/GenBank/DDBJ databases">
        <title>Pseudolysobacter antarctica gen. nov., sp. nov., isolated from Fildes Peninsula, Antarctica.</title>
        <authorList>
            <person name="Wei Z."/>
            <person name="Peng F."/>
        </authorList>
    </citation>
    <scope>NUCLEOTIDE SEQUENCE [LARGE SCALE GENOMIC DNA]</scope>
    <source>
        <strain evidence="5 6">AQ6-296</strain>
    </source>
</reference>
<dbReference type="NCBIfam" id="NF033788">
    <property type="entry name" value="HTH_metalloreg"/>
    <property type="match status" value="1"/>
</dbReference>
<proteinExistence type="predicted"/>
<keyword evidence="6" id="KW-1185">Reference proteome</keyword>
<dbReference type="InterPro" id="IPR051011">
    <property type="entry name" value="Metal_resp_trans_reg"/>
</dbReference>
<dbReference type="PROSITE" id="PS50987">
    <property type="entry name" value="HTH_ARSR_2"/>
    <property type="match status" value="1"/>
</dbReference>
<feature type="domain" description="HTH arsR-type" evidence="4">
    <location>
        <begin position="1"/>
        <end position="95"/>
    </location>
</feature>
<keyword evidence="1" id="KW-0805">Transcription regulation</keyword>
<evidence type="ECO:0000256" key="3">
    <source>
        <dbReference type="ARBA" id="ARBA00023163"/>
    </source>
</evidence>
<dbReference type="InterPro" id="IPR036388">
    <property type="entry name" value="WH-like_DNA-bd_sf"/>
</dbReference>
<dbReference type="InterPro" id="IPR036390">
    <property type="entry name" value="WH_DNA-bd_sf"/>
</dbReference>
<dbReference type="RefSeq" id="WP_129836001.1">
    <property type="nucleotide sequence ID" value="NZ_CP035704.1"/>
</dbReference>
<gene>
    <name evidence="5" type="ORF">ELE36_18690</name>
</gene>
<sequence length="118" mass="12583">METKSALKALSALAQGSRLTIFRHLVEIGPDGAFAGRIAEALGISPAVLSFHLKELSHAGLVESEPDGRFVRYAASFATMNALIAYLTENCCGGQPQLCAEPCAPAKKSRPRVRKATR</sequence>
<dbReference type="Proteomes" id="UP000291562">
    <property type="component" value="Chromosome"/>
</dbReference>
<dbReference type="AlphaFoldDB" id="A0A411HP85"/>
<dbReference type="PRINTS" id="PR00778">
    <property type="entry name" value="HTHARSR"/>
</dbReference>
<dbReference type="InterPro" id="IPR011991">
    <property type="entry name" value="ArsR-like_HTH"/>
</dbReference>
<evidence type="ECO:0000313" key="6">
    <source>
        <dbReference type="Proteomes" id="UP000291562"/>
    </source>
</evidence>
<keyword evidence="3" id="KW-0804">Transcription</keyword>
<dbReference type="PANTHER" id="PTHR43132:SF2">
    <property type="entry name" value="ARSENICAL RESISTANCE OPERON REPRESSOR ARSR-RELATED"/>
    <property type="match status" value="1"/>
</dbReference>
<dbReference type="PANTHER" id="PTHR43132">
    <property type="entry name" value="ARSENICAL RESISTANCE OPERON REPRESSOR ARSR-RELATED"/>
    <property type="match status" value="1"/>
</dbReference>
<dbReference type="Gene3D" id="1.10.10.10">
    <property type="entry name" value="Winged helix-like DNA-binding domain superfamily/Winged helix DNA-binding domain"/>
    <property type="match status" value="1"/>
</dbReference>
<dbReference type="Pfam" id="PF12840">
    <property type="entry name" value="HTH_20"/>
    <property type="match status" value="1"/>
</dbReference>
<evidence type="ECO:0000313" key="5">
    <source>
        <dbReference type="EMBL" id="QBB72230.1"/>
    </source>
</evidence>
<dbReference type="SMART" id="SM00418">
    <property type="entry name" value="HTH_ARSR"/>
    <property type="match status" value="1"/>
</dbReference>
<evidence type="ECO:0000256" key="1">
    <source>
        <dbReference type="ARBA" id="ARBA00023015"/>
    </source>
</evidence>
<keyword evidence="2" id="KW-0238">DNA-binding</keyword>
<organism evidence="5 6">
    <name type="scientific">Pseudolysobacter antarcticus</name>
    <dbReference type="NCBI Taxonomy" id="2511995"/>
    <lineage>
        <taxon>Bacteria</taxon>
        <taxon>Pseudomonadati</taxon>
        <taxon>Pseudomonadota</taxon>
        <taxon>Gammaproteobacteria</taxon>
        <taxon>Lysobacterales</taxon>
        <taxon>Rhodanobacteraceae</taxon>
        <taxon>Pseudolysobacter</taxon>
    </lineage>
</organism>
<dbReference type="OrthoDB" id="5297460at2"/>
<evidence type="ECO:0000259" key="4">
    <source>
        <dbReference type="PROSITE" id="PS50987"/>
    </source>
</evidence>
<name>A0A411HP85_9GAMM</name>